<evidence type="ECO:0000256" key="1">
    <source>
        <dbReference type="SAM" id="SignalP"/>
    </source>
</evidence>
<proteinExistence type="predicted"/>
<sequence length="167" mass="18716">MRSLFHAIVIIYCTISVADAWRNVHHQSTNNQLQFGLQPSSVLLSIRGGDIIQAATLEQIDTILEENTKKLVVIDFTSKDCPPCKKVAPLYEELSESEEFSDKVVFLKVDVDENTDAVSKYGVTGWPTFLFIKRGEVQAEVVGGKLAEATLYDWVKLLVPKEEAEQE</sequence>
<keyword evidence="1" id="KW-0732">Signal</keyword>
<dbReference type="PROSITE" id="PS51352">
    <property type="entry name" value="THIOREDOXIN_2"/>
    <property type="match status" value="1"/>
</dbReference>
<organism evidence="3 4">
    <name type="scientific">Cylindrotheca closterium</name>
    <dbReference type="NCBI Taxonomy" id="2856"/>
    <lineage>
        <taxon>Eukaryota</taxon>
        <taxon>Sar</taxon>
        <taxon>Stramenopiles</taxon>
        <taxon>Ochrophyta</taxon>
        <taxon>Bacillariophyta</taxon>
        <taxon>Bacillariophyceae</taxon>
        <taxon>Bacillariophycidae</taxon>
        <taxon>Bacillariales</taxon>
        <taxon>Bacillariaceae</taxon>
        <taxon>Cylindrotheca</taxon>
    </lineage>
</organism>
<dbReference type="Pfam" id="PF00085">
    <property type="entry name" value="Thioredoxin"/>
    <property type="match status" value="1"/>
</dbReference>
<feature type="signal peptide" evidence="1">
    <location>
        <begin position="1"/>
        <end position="20"/>
    </location>
</feature>
<dbReference type="EMBL" id="CAKOGP040000557">
    <property type="protein sequence ID" value="CAJ1936555.1"/>
    <property type="molecule type" value="Genomic_DNA"/>
</dbReference>
<dbReference type="AlphaFoldDB" id="A0AAD2CK15"/>
<dbReference type="InterPro" id="IPR013766">
    <property type="entry name" value="Thioredoxin_domain"/>
</dbReference>
<feature type="domain" description="Thioredoxin" evidence="2">
    <location>
        <begin position="33"/>
        <end position="160"/>
    </location>
</feature>
<dbReference type="Proteomes" id="UP001295423">
    <property type="component" value="Unassembled WGS sequence"/>
</dbReference>
<keyword evidence="4" id="KW-1185">Reference proteome</keyword>
<reference evidence="3" key="1">
    <citation type="submission" date="2023-08" db="EMBL/GenBank/DDBJ databases">
        <authorList>
            <person name="Audoor S."/>
            <person name="Bilcke G."/>
        </authorList>
    </citation>
    <scope>NUCLEOTIDE SEQUENCE</scope>
</reference>
<dbReference type="Gene3D" id="3.40.30.10">
    <property type="entry name" value="Glutaredoxin"/>
    <property type="match status" value="1"/>
</dbReference>
<gene>
    <name evidence="3" type="ORF">CYCCA115_LOCUS5250</name>
</gene>
<accession>A0AAD2CK15</accession>
<dbReference type="CDD" id="cd02947">
    <property type="entry name" value="TRX_family"/>
    <property type="match status" value="1"/>
</dbReference>
<evidence type="ECO:0000313" key="3">
    <source>
        <dbReference type="EMBL" id="CAJ1936555.1"/>
    </source>
</evidence>
<dbReference type="InterPro" id="IPR050620">
    <property type="entry name" value="Thioredoxin_H-type-like"/>
</dbReference>
<comment type="caution">
    <text evidence="3">The sequence shown here is derived from an EMBL/GenBank/DDBJ whole genome shotgun (WGS) entry which is preliminary data.</text>
</comment>
<dbReference type="PANTHER" id="PTHR10438">
    <property type="entry name" value="THIOREDOXIN"/>
    <property type="match status" value="1"/>
</dbReference>
<evidence type="ECO:0000259" key="2">
    <source>
        <dbReference type="PROSITE" id="PS51352"/>
    </source>
</evidence>
<dbReference type="PANTHER" id="PTHR10438:SF468">
    <property type="entry name" value="THIOREDOXIN-1-RELATED"/>
    <property type="match status" value="1"/>
</dbReference>
<protein>
    <recommendedName>
        <fullName evidence="2">Thioredoxin domain-containing protein</fullName>
    </recommendedName>
</protein>
<dbReference type="SUPFAM" id="SSF52833">
    <property type="entry name" value="Thioredoxin-like"/>
    <property type="match status" value="1"/>
</dbReference>
<name>A0AAD2CK15_9STRA</name>
<feature type="chain" id="PRO_5042004908" description="Thioredoxin domain-containing protein" evidence="1">
    <location>
        <begin position="21"/>
        <end position="167"/>
    </location>
</feature>
<evidence type="ECO:0000313" key="4">
    <source>
        <dbReference type="Proteomes" id="UP001295423"/>
    </source>
</evidence>
<dbReference type="InterPro" id="IPR036249">
    <property type="entry name" value="Thioredoxin-like_sf"/>
</dbReference>